<dbReference type="Gene3D" id="3.40.30.10">
    <property type="entry name" value="Glutaredoxin"/>
    <property type="match status" value="1"/>
</dbReference>
<keyword evidence="2" id="KW-1185">Reference proteome</keyword>
<evidence type="ECO:0000313" key="2">
    <source>
        <dbReference type="Proteomes" id="UP001366060"/>
    </source>
</evidence>
<dbReference type="EMBL" id="JBAKBA010000067">
    <property type="protein sequence ID" value="MEL0660916.1"/>
    <property type="molecule type" value="Genomic_DNA"/>
</dbReference>
<comment type="caution">
    <text evidence="1">The sequence shown here is derived from an EMBL/GenBank/DDBJ whole genome shotgun (WGS) entry which is preliminary data.</text>
</comment>
<proteinExistence type="predicted"/>
<dbReference type="Pfam" id="PF05768">
    <property type="entry name" value="Glrx-like"/>
    <property type="match status" value="1"/>
</dbReference>
<dbReference type="InterPro" id="IPR036249">
    <property type="entry name" value="Thioredoxin-like_sf"/>
</dbReference>
<reference evidence="1 2" key="1">
    <citation type="submission" date="2024-02" db="EMBL/GenBank/DDBJ databases">
        <title>Bacteria isolated from the canopy kelp, Nereocystis luetkeana.</title>
        <authorList>
            <person name="Pfister C.A."/>
            <person name="Younker I.T."/>
            <person name="Light S.H."/>
        </authorList>
    </citation>
    <scope>NUCLEOTIDE SEQUENCE [LARGE SCALE GENOMIC DNA]</scope>
    <source>
        <strain evidence="1 2">TI.2.07</strain>
    </source>
</reference>
<dbReference type="RefSeq" id="WP_025565011.1">
    <property type="nucleotide sequence ID" value="NZ_JBAKBA010000067.1"/>
</dbReference>
<evidence type="ECO:0000313" key="1">
    <source>
        <dbReference type="EMBL" id="MEL0660916.1"/>
    </source>
</evidence>
<dbReference type="InterPro" id="IPR008554">
    <property type="entry name" value="Glutaredoxin-like"/>
</dbReference>
<dbReference type="SUPFAM" id="SSF52833">
    <property type="entry name" value="Thioredoxin-like"/>
    <property type="match status" value="1"/>
</dbReference>
<organism evidence="1 2">
    <name type="scientific">Psychromonas arctica</name>
    <dbReference type="NCBI Taxonomy" id="168275"/>
    <lineage>
        <taxon>Bacteria</taxon>
        <taxon>Pseudomonadati</taxon>
        <taxon>Pseudomonadota</taxon>
        <taxon>Gammaproteobacteria</taxon>
        <taxon>Alteromonadales</taxon>
        <taxon>Psychromonadaceae</taxon>
        <taxon>Psychromonas</taxon>
    </lineage>
</organism>
<gene>
    <name evidence="1" type="ORF">V6255_17435</name>
</gene>
<accession>A0ABU9HG82</accession>
<protein>
    <submittedName>
        <fullName evidence="1">Glutaredoxin family protein</fullName>
    </submittedName>
</protein>
<name>A0ABU9HG82_9GAMM</name>
<sequence length="76" mass="8941">MSLCILYHTDGCHLCEQAMALLAQCQVDYQLVDIVFKADLVTLFGTRIPVLENEKGQFLDWPFDYYKIERFLSYKE</sequence>
<dbReference type="Proteomes" id="UP001366060">
    <property type="component" value="Unassembled WGS sequence"/>
</dbReference>